<dbReference type="Proteomes" id="UP000505355">
    <property type="component" value="Chromosome"/>
</dbReference>
<keyword evidence="1" id="KW-0732">Signal</keyword>
<feature type="signal peptide" evidence="1">
    <location>
        <begin position="1"/>
        <end position="24"/>
    </location>
</feature>
<gene>
    <name evidence="2" type="ORF">HQ865_18550</name>
</gene>
<reference evidence="2 3" key="1">
    <citation type="submission" date="2020-05" db="EMBL/GenBank/DDBJ databases">
        <title>Mucilaginibacter mali sp. nov.</title>
        <authorList>
            <person name="Kim H.S."/>
            <person name="Lee K.C."/>
            <person name="Suh M.K."/>
            <person name="Kim J.-S."/>
            <person name="Han K.-I."/>
            <person name="Eom M.K."/>
            <person name="Shin Y.K."/>
            <person name="Lee J.-S."/>
        </authorList>
    </citation>
    <scope>NUCLEOTIDE SEQUENCE [LARGE SCALE GENOMIC DNA]</scope>
    <source>
        <strain evidence="2 3">G2-14</strain>
    </source>
</reference>
<name>A0A7D4UEG1_9SPHI</name>
<evidence type="ECO:0000313" key="3">
    <source>
        <dbReference type="Proteomes" id="UP000505355"/>
    </source>
</evidence>
<protein>
    <submittedName>
        <fullName evidence="2">Uncharacterized protein</fullName>
    </submittedName>
</protein>
<sequence>MNLKLTLRYWPAILLPAFATAVSAQKLPSVQKEAVYAPVIKTDGKANEWNNKFSAHNNATGLFYTLANDDENLYLLMRTDQYSSIKKAFYGGITLSIKSADKKQEAKITYPLVAMTEHTEIVLPLRDKEARTDSLLPIVNEWIGKAAKKIAIAGLAGITDPDISVYNDLGIKAAALIDANRDATFEIQIPLKYIRHLMAGGSSFDYVITVNGAQLKPNTILIGGSNIDGNSHAPSAEPVNDIFTPTYLKGSYTLAKK</sequence>
<evidence type="ECO:0000256" key="1">
    <source>
        <dbReference type="SAM" id="SignalP"/>
    </source>
</evidence>
<accession>A0A7D4UEG1</accession>
<dbReference type="EMBL" id="CP054139">
    <property type="protein sequence ID" value="QKJ31679.1"/>
    <property type="molecule type" value="Genomic_DNA"/>
</dbReference>
<dbReference type="KEGG" id="mmab:HQ865_18550"/>
<proteinExistence type="predicted"/>
<dbReference type="RefSeq" id="WP_173416338.1">
    <property type="nucleotide sequence ID" value="NZ_CP054139.1"/>
</dbReference>
<dbReference type="AlphaFoldDB" id="A0A7D4UEG1"/>
<keyword evidence="3" id="KW-1185">Reference proteome</keyword>
<evidence type="ECO:0000313" key="2">
    <source>
        <dbReference type="EMBL" id="QKJ31679.1"/>
    </source>
</evidence>
<feature type="chain" id="PRO_5028987625" evidence="1">
    <location>
        <begin position="25"/>
        <end position="257"/>
    </location>
</feature>
<organism evidence="2 3">
    <name type="scientific">Mucilaginibacter mali</name>
    <dbReference type="NCBI Taxonomy" id="2740462"/>
    <lineage>
        <taxon>Bacteria</taxon>
        <taxon>Pseudomonadati</taxon>
        <taxon>Bacteroidota</taxon>
        <taxon>Sphingobacteriia</taxon>
        <taxon>Sphingobacteriales</taxon>
        <taxon>Sphingobacteriaceae</taxon>
        <taxon>Mucilaginibacter</taxon>
    </lineage>
</organism>